<accession>A0AAX6G2G6</accession>
<keyword evidence="2" id="KW-0812">Transmembrane</keyword>
<keyword evidence="4" id="KW-1185">Reference proteome</keyword>
<protein>
    <submittedName>
        <fullName evidence="3">Protein MARD1</fullName>
    </submittedName>
</protein>
<evidence type="ECO:0000256" key="2">
    <source>
        <dbReference type="SAM" id="Phobius"/>
    </source>
</evidence>
<name>A0AAX6G2G6_IRIPA</name>
<organism evidence="3 4">
    <name type="scientific">Iris pallida</name>
    <name type="common">Sweet iris</name>
    <dbReference type="NCBI Taxonomy" id="29817"/>
    <lineage>
        <taxon>Eukaryota</taxon>
        <taxon>Viridiplantae</taxon>
        <taxon>Streptophyta</taxon>
        <taxon>Embryophyta</taxon>
        <taxon>Tracheophyta</taxon>
        <taxon>Spermatophyta</taxon>
        <taxon>Magnoliopsida</taxon>
        <taxon>Liliopsida</taxon>
        <taxon>Asparagales</taxon>
        <taxon>Iridaceae</taxon>
        <taxon>Iridoideae</taxon>
        <taxon>Irideae</taxon>
        <taxon>Iris</taxon>
    </lineage>
</organism>
<dbReference type="Proteomes" id="UP001140949">
    <property type="component" value="Unassembled WGS sequence"/>
</dbReference>
<keyword evidence="2" id="KW-0472">Membrane</keyword>
<reference evidence="3" key="2">
    <citation type="submission" date="2023-04" db="EMBL/GenBank/DDBJ databases">
        <authorList>
            <person name="Bruccoleri R.E."/>
            <person name="Oakeley E.J."/>
            <person name="Faust A.-M."/>
            <person name="Dessus-Babus S."/>
            <person name="Altorfer M."/>
            <person name="Burckhardt D."/>
            <person name="Oertli M."/>
            <person name="Naumann U."/>
            <person name="Petersen F."/>
            <person name="Wong J."/>
        </authorList>
    </citation>
    <scope>NUCLEOTIDE SEQUENCE</scope>
    <source>
        <strain evidence="3">GSM-AAB239-AS_SAM_17_03QT</strain>
        <tissue evidence="3">Leaf</tissue>
    </source>
</reference>
<evidence type="ECO:0000256" key="1">
    <source>
        <dbReference type="SAM" id="MobiDB-lite"/>
    </source>
</evidence>
<comment type="caution">
    <text evidence="3">The sequence shown here is derived from an EMBL/GenBank/DDBJ whole genome shotgun (WGS) entry which is preliminary data.</text>
</comment>
<evidence type="ECO:0000313" key="3">
    <source>
        <dbReference type="EMBL" id="KAJ6822361.1"/>
    </source>
</evidence>
<gene>
    <name evidence="3" type="ORF">M6B38_389000</name>
</gene>
<keyword evidence="2" id="KW-1133">Transmembrane helix</keyword>
<evidence type="ECO:0000313" key="4">
    <source>
        <dbReference type="Proteomes" id="UP001140949"/>
    </source>
</evidence>
<feature type="region of interest" description="Disordered" evidence="1">
    <location>
        <begin position="1"/>
        <end position="22"/>
    </location>
</feature>
<reference evidence="3" key="1">
    <citation type="journal article" date="2023" name="GigaByte">
        <title>Genome assembly of the bearded iris, Iris pallida Lam.</title>
        <authorList>
            <person name="Bruccoleri R.E."/>
            <person name="Oakeley E.J."/>
            <person name="Faust A.M.E."/>
            <person name="Altorfer M."/>
            <person name="Dessus-Babus S."/>
            <person name="Burckhardt D."/>
            <person name="Oertli M."/>
            <person name="Naumann U."/>
            <person name="Petersen F."/>
            <person name="Wong J."/>
        </authorList>
    </citation>
    <scope>NUCLEOTIDE SEQUENCE</scope>
    <source>
        <strain evidence="3">GSM-AAB239-AS_SAM_17_03QT</strain>
    </source>
</reference>
<dbReference type="EMBL" id="JANAVB010024400">
    <property type="protein sequence ID" value="KAJ6822361.1"/>
    <property type="molecule type" value="Genomic_DNA"/>
</dbReference>
<proteinExistence type="predicted"/>
<sequence length="78" mass="9303">MRPARTTAVTTGESSREKARARTLPTERWRPMRVNSWEHLRIYGINFFGHLLFWYPNFLGLLLRSRYIKNLRRHGSGT</sequence>
<dbReference type="AlphaFoldDB" id="A0AAX6G2G6"/>
<feature type="transmembrane region" description="Helical" evidence="2">
    <location>
        <begin position="42"/>
        <end position="63"/>
    </location>
</feature>